<name>A0A9J6E3K3_RHIMP</name>
<dbReference type="AlphaFoldDB" id="A0A9J6E3K3"/>
<dbReference type="Proteomes" id="UP000821866">
    <property type="component" value="Chromosome 4"/>
</dbReference>
<protein>
    <submittedName>
        <fullName evidence="1">Uncharacterized protein</fullName>
    </submittedName>
</protein>
<keyword evidence="2" id="KW-1185">Reference proteome</keyword>
<evidence type="ECO:0000313" key="2">
    <source>
        <dbReference type="Proteomes" id="UP000821866"/>
    </source>
</evidence>
<dbReference type="EMBL" id="JABSTU010000006">
    <property type="protein sequence ID" value="KAH8029099.1"/>
    <property type="molecule type" value="Genomic_DNA"/>
</dbReference>
<reference evidence="1" key="2">
    <citation type="submission" date="2021-09" db="EMBL/GenBank/DDBJ databases">
        <authorList>
            <person name="Jia N."/>
            <person name="Wang J."/>
            <person name="Shi W."/>
            <person name="Du L."/>
            <person name="Sun Y."/>
            <person name="Zhan W."/>
            <person name="Jiang J."/>
            <person name="Wang Q."/>
            <person name="Zhang B."/>
            <person name="Ji P."/>
            <person name="Sakyi L.B."/>
            <person name="Cui X."/>
            <person name="Yuan T."/>
            <person name="Jiang B."/>
            <person name="Yang W."/>
            <person name="Lam T.T.-Y."/>
            <person name="Chang Q."/>
            <person name="Ding S."/>
            <person name="Wang X."/>
            <person name="Zhu J."/>
            <person name="Ruan X."/>
            <person name="Zhao L."/>
            <person name="Wei J."/>
            <person name="Que T."/>
            <person name="Du C."/>
            <person name="Cheng J."/>
            <person name="Dai P."/>
            <person name="Han X."/>
            <person name="Huang E."/>
            <person name="Gao Y."/>
            <person name="Liu J."/>
            <person name="Shao H."/>
            <person name="Ye R."/>
            <person name="Li L."/>
            <person name="Wei W."/>
            <person name="Wang X."/>
            <person name="Wang C."/>
            <person name="Huo Q."/>
            <person name="Li W."/>
            <person name="Guo W."/>
            <person name="Chen H."/>
            <person name="Chen S."/>
            <person name="Zhou L."/>
            <person name="Zhou L."/>
            <person name="Ni X."/>
            <person name="Tian J."/>
            <person name="Zhou Y."/>
            <person name="Sheng Y."/>
            <person name="Liu T."/>
            <person name="Pan Y."/>
            <person name="Xia L."/>
            <person name="Li J."/>
            <person name="Zhao F."/>
            <person name="Cao W."/>
        </authorList>
    </citation>
    <scope>NUCLEOTIDE SEQUENCE</scope>
    <source>
        <strain evidence="1">Rmic-2018</strain>
        <tissue evidence="1">Larvae</tissue>
    </source>
</reference>
<dbReference type="InterPro" id="IPR037171">
    <property type="entry name" value="NagB/RpiA_transferase-like"/>
</dbReference>
<comment type="caution">
    <text evidence="1">The sequence shown here is derived from an EMBL/GenBank/DDBJ whole genome shotgun (WGS) entry which is preliminary data.</text>
</comment>
<reference evidence="1" key="1">
    <citation type="journal article" date="2020" name="Cell">
        <title>Large-Scale Comparative Analyses of Tick Genomes Elucidate Their Genetic Diversity and Vector Capacities.</title>
        <authorList>
            <consortium name="Tick Genome and Microbiome Consortium (TIGMIC)"/>
            <person name="Jia N."/>
            <person name="Wang J."/>
            <person name="Shi W."/>
            <person name="Du L."/>
            <person name="Sun Y."/>
            <person name="Zhan W."/>
            <person name="Jiang J.F."/>
            <person name="Wang Q."/>
            <person name="Zhang B."/>
            <person name="Ji P."/>
            <person name="Bell-Sakyi L."/>
            <person name="Cui X.M."/>
            <person name="Yuan T.T."/>
            <person name="Jiang B.G."/>
            <person name="Yang W.F."/>
            <person name="Lam T.T."/>
            <person name="Chang Q.C."/>
            <person name="Ding S.J."/>
            <person name="Wang X.J."/>
            <person name="Zhu J.G."/>
            <person name="Ruan X.D."/>
            <person name="Zhao L."/>
            <person name="Wei J.T."/>
            <person name="Ye R.Z."/>
            <person name="Que T.C."/>
            <person name="Du C.H."/>
            <person name="Zhou Y.H."/>
            <person name="Cheng J.X."/>
            <person name="Dai P.F."/>
            <person name="Guo W.B."/>
            <person name="Han X.H."/>
            <person name="Huang E.J."/>
            <person name="Li L.F."/>
            <person name="Wei W."/>
            <person name="Gao Y.C."/>
            <person name="Liu J.Z."/>
            <person name="Shao H.Z."/>
            <person name="Wang X."/>
            <person name="Wang C.C."/>
            <person name="Yang T.C."/>
            <person name="Huo Q.B."/>
            <person name="Li W."/>
            <person name="Chen H.Y."/>
            <person name="Chen S.E."/>
            <person name="Zhou L.G."/>
            <person name="Ni X.B."/>
            <person name="Tian J.H."/>
            <person name="Sheng Y."/>
            <person name="Liu T."/>
            <person name="Pan Y.S."/>
            <person name="Xia L.Y."/>
            <person name="Li J."/>
            <person name="Zhao F."/>
            <person name="Cao W.C."/>
        </authorList>
    </citation>
    <scope>NUCLEOTIDE SEQUENCE</scope>
    <source>
        <strain evidence="1">Rmic-2018</strain>
    </source>
</reference>
<dbReference type="VEuPathDB" id="VectorBase:LOC119166781"/>
<organism evidence="1 2">
    <name type="scientific">Rhipicephalus microplus</name>
    <name type="common">Cattle tick</name>
    <name type="synonym">Boophilus microplus</name>
    <dbReference type="NCBI Taxonomy" id="6941"/>
    <lineage>
        <taxon>Eukaryota</taxon>
        <taxon>Metazoa</taxon>
        <taxon>Ecdysozoa</taxon>
        <taxon>Arthropoda</taxon>
        <taxon>Chelicerata</taxon>
        <taxon>Arachnida</taxon>
        <taxon>Acari</taxon>
        <taxon>Parasitiformes</taxon>
        <taxon>Ixodida</taxon>
        <taxon>Ixodoidea</taxon>
        <taxon>Ixodidae</taxon>
        <taxon>Rhipicephalinae</taxon>
        <taxon>Rhipicephalus</taxon>
        <taxon>Boophilus</taxon>
    </lineage>
</organism>
<dbReference type="InterPro" id="IPR027363">
    <property type="entry name" value="M1Pi_N"/>
</dbReference>
<gene>
    <name evidence="1" type="ORF">HPB51_022663</name>
</gene>
<dbReference type="SUPFAM" id="SSF100950">
    <property type="entry name" value="NagB/RpiA/CoA transferase-like"/>
    <property type="match status" value="1"/>
</dbReference>
<dbReference type="Gene3D" id="1.20.120.420">
    <property type="entry name" value="translation initiation factor eif-2b, domain 1"/>
    <property type="match status" value="1"/>
</dbReference>
<evidence type="ECO:0000313" key="1">
    <source>
        <dbReference type="EMBL" id="KAH8029099.1"/>
    </source>
</evidence>
<proteinExistence type="predicted"/>
<accession>A0A9J6E3K3</accession>
<sequence>MLEAIRYRAGMLEILDQLRLPHESHYLTLPDAAAAWEAIHSMKVLPPETSLASHTVERTGHSDRANCDFQKTRRMIFKPRHIVAGTDFRDSASAGHQKH</sequence>